<dbReference type="EMBL" id="LBZM01000013">
    <property type="protein sequence ID" value="KKR72043.1"/>
    <property type="molecule type" value="Genomic_DNA"/>
</dbReference>
<evidence type="ECO:0000256" key="1">
    <source>
        <dbReference type="ARBA" id="ARBA00004141"/>
    </source>
</evidence>
<accession>A0A0G0T4P6</accession>
<comment type="subcellular location">
    <subcellularLocation>
        <location evidence="1">Membrane</location>
        <topology evidence="1">Multi-pass membrane protein</topology>
    </subcellularLocation>
</comment>
<evidence type="ECO:0000259" key="6">
    <source>
        <dbReference type="Pfam" id="PF01957"/>
    </source>
</evidence>
<keyword evidence="3 5" id="KW-1133">Transmembrane helix</keyword>
<sequence>MSINWLIIFLGLGAILLELFIGIETGFDLVLIGVALMIGGGIGNITGNPVIGIIVTAVLSFAYIFFGREFVKSRLKAKSNKTNVESVIGKTGRVEKDITPSRAGQVKIGTEVWRATADHKIVEGTKVTVQSVDGVTAHVVEYR</sequence>
<evidence type="ECO:0000313" key="7">
    <source>
        <dbReference type="EMBL" id="KKR72043.1"/>
    </source>
</evidence>
<evidence type="ECO:0000256" key="2">
    <source>
        <dbReference type="ARBA" id="ARBA00022692"/>
    </source>
</evidence>
<dbReference type="InterPro" id="IPR012340">
    <property type="entry name" value="NA-bd_OB-fold"/>
</dbReference>
<protein>
    <submittedName>
        <fullName evidence="7">Nodulation efficiency, NfeD</fullName>
    </submittedName>
</protein>
<keyword evidence="4 5" id="KW-0472">Membrane</keyword>
<reference evidence="7 8" key="1">
    <citation type="journal article" date="2015" name="Nature">
        <title>rRNA introns, odd ribosomes, and small enigmatic genomes across a large radiation of phyla.</title>
        <authorList>
            <person name="Brown C.T."/>
            <person name="Hug L.A."/>
            <person name="Thomas B.C."/>
            <person name="Sharon I."/>
            <person name="Castelle C.J."/>
            <person name="Singh A."/>
            <person name="Wilkins M.J."/>
            <person name="Williams K.H."/>
            <person name="Banfield J.F."/>
        </authorList>
    </citation>
    <scope>NUCLEOTIDE SEQUENCE [LARGE SCALE GENOMIC DNA]</scope>
</reference>
<dbReference type="PANTHER" id="PTHR33507">
    <property type="entry name" value="INNER MEMBRANE PROTEIN YBBJ"/>
    <property type="match status" value="1"/>
</dbReference>
<gene>
    <name evidence="7" type="ORF">UU14_C0013G0017</name>
</gene>
<feature type="domain" description="NfeD-like C-terminal" evidence="6">
    <location>
        <begin position="85"/>
        <end position="140"/>
    </location>
</feature>
<evidence type="ECO:0000256" key="3">
    <source>
        <dbReference type="ARBA" id="ARBA00022989"/>
    </source>
</evidence>
<dbReference type="Proteomes" id="UP000034664">
    <property type="component" value="Unassembled WGS sequence"/>
</dbReference>
<dbReference type="SUPFAM" id="SSF141322">
    <property type="entry name" value="NfeD domain-like"/>
    <property type="match status" value="1"/>
</dbReference>
<organism evidence="7 8">
    <name type="scientific">Candidatus Roizmanbacteria bacterium GW2011_GWB1_40_7</name>
    <dbReference type="NCBI Taxonomy" id="1618482"/>
    <lineage>
        <taxon>Bacteria</taxon>
        <taxon>Candidatus Roizmaniibacteriota</taxon>
    </lineage>
</organism>
<dbReference type="Pfam" id="PF01957">
    <property type="entry name" value="NfeD"/>
    <property type="match status" value="1"/>
</dbReference>
<proteinExistence type="predicted"/>
<dbReference type="InterPro" id="IPR052165">
    <property type="entry name" value="Membrane_assoc_protease"/>
</dbReference>
<evidence type="ECO:0000313" key="8">
    <source>
        <dbReference type="Proteomes" id="UP000034664"/>
    </source>
</evidence>
<keyword evidence="2 5" id="KW-0812">Transmembrane</keyword>
<feature type="transmembrane region" description="Helical" evidence="5">
    <location>
        <begin position="46"/>
        <end position="66"/>
    </location>
</feature>
<dbReference type="InterPro" id="IPR002810">
    <property type="entry name" value="NfeD-like_C"/>
</dbReference>
<dbReference type="AlphaFoldDB" id="A0A0G0T4P6"/>
<dbReference type="PANTHER" id="PTHR33507:SF3">
    <property type="entry name" value="INNER MEMBRANE PROTEIN YBBJ"/>
    <property type="match status" value="1"/>
</dbReference>
<dbReference type="GO" id="GO:0005886">
    <property type="term" value="C:plasma membrane"/>
    <property type="evidence" value="ECO:0007669"/>
    <property type="project" value="TreeGrafter"/>
</dbReference>
<dbReference type="Gene3D" id="2.40.50.140">
    <property type="entry name" value="Nucleic acid-binding proteins"/>
    <property type="match status" value="1"/>
</dbReference>
<evidence type="ECO:0000256" key="4">
    <source>
        <dbReference type="ARBA" id="ARBA00023136"/>
    </source>
</evidence>
<comment type="caution">
    <text evidence="7">The sequence shown here is derived from an EMBL/GenBank/DDBJ whole genome shotgun (WGS) entry which is preliminary data.</text>
</comment>
<name>A0A0G0T4P6_9BACT</name>
<evidence type="ECO:0000256" key="5">
    <source>
        <dbReference type="SAM" id="Phobius"/>
    </source>
</evidence>